<keyword evidence="2" id="KW-1185">Reference proteome</keyword>
<sequence>MRIPFHETLSQTLDIRIDVDTDPSSSITYGAQGNKEHNNGDPLVLPSGPITRSRAKKYGATMSLYIQEQVTQELHDLAFNKCYEELKGTSKFLILMEAHVEMESEIPAYGTPRPC</sequence>
<evidence type="ECO:0000313" key="2">
    <source>
        <dbReference type="Proteomes" id="UP000027138"/>
    </source>
</evidence>
<proteinExistence type="predicted"/>
<dbReference type="Proteomes" id="UP000027138">
    <property type="component" value="Unassembled WGS sequence"/>
</dbReference>
<gene>
    <name evidence="1" type="ORF">JCGZ_00128</name>
</gene>
<accession>A0A067JIL8</accession>
<name>A0A067JIL8_JATCU</name>
<dbReference type="EMBL" id="KK915208">
    <property type="protein sequence ID" value="KDP23796.1"/>
    <property type="molecule type" value="Genomic_DNA"/>
</dbReference>
<organism evidence="1 2">
    <name type="scientific">Jatropha curcas</name>
    <name type="common">Barbados nut</name>
    <dbReference type="NCBI Taxonomy" id="180498"/>
    <lineage>
        <taxon>Eukaryota</taxon>
        <taxon>Viridiplantae</taxon>
        <taxon>Streptophyta</taxon>
        <taxon>Embryophyta</taxon>
        <taxon>Tracheophyta</taxon>
        <taxon>Spermatophyta</taxon>
        <taxon>Magnoliopsida</taxon>
        <taxon>eudicotyledons</taxon>
        <taxon>Gunneridae</taxon>
        <taxon>Pentapetalae</taxon>
        <taxon>rosids</taxon>
        <taxon>fabids</taxon>
        <taxon>Malpighiales</taxon>
        <taxon>Euphorbiaceae</taxon>
        <taxon>Crotonoideae</taxon>
        <taxon>Jatropheae</taxon>
        <taxon>Jatropha</taxon>
    </lineage>
</organism>
<protein>
    <submittedName>
        <fullName evidence="1">Uncharacterized protein</fullName>
    </submittedName>
</protein>
<evidence type="ECO:0000313" key="1">
    <source>
        <dbReference type="EMBL" id="KDP23796.1"/>
    </source>
</evidence>
<reference evidence="1 2" key="1">
    <citation type="journal article" date="2014" name="PLoS ONE">
        <title>Global Analysis of Gene Expression Profiles in Physic Nut (Jatropha curcas L.) Seedlings Exposed to Salt Stress.</title>
        <authorList>
            <person name="Zhang L."/>
            <person name="Zhang C."/>
            <person name="Wu P."/>
            <person name="Chen Y."/>
            <person name="Li M."/>
            <person name="Jiang H."/>
            <person name="Wu G."/>
        </authorList>
    </citation>
    <scope>NUCLEOTIDE SEQUENCE [LARGE SCALE GENOMIC DNA]</scope>
    <source>
        <strain evidence="2">cv. GZQX0401</strain>
        <tissue evidence="1">Young leaves</tissue>
    </source>
</reference>
<dbReference type="AlphaFoldDB" id="A0A067JIL8"/>